<accession>A0ACB6V6H3</accession>
<keyword evidence="2" id="KW-1185">Reference proteome</keyword>
<proteinExistence type="predicted"/>
<organism evidence="1 2">
    <name type="scientific">Geotrichum galactomycetum</name>
    <dbReference type="NCBI Taxonomy" id="27317"/>
    <lineage>
        <taxon>Eukaryota</taxon>
        <taxon>Fungi</taxon>
        <taxon>Dikarya</taxon>
        <taxon>Ascomycota</taxon>
        <taxon>Saccharomycotina</taxon>
        <taxon>Dipodascomycetes</taxon>
        <taxon>Dipodascales</taxon>
        <taxon>Dipodascaceae</taxon>
        <taxon>Geotrichum</taxon>
    </lineage>
</organism>
<dbReference type="Proteomes" id="UP000744676">
    <property type="component" value="Unassembled WGS sequence"/>
</dbReference>
<reference evidence="1 2" key="1">
    <citation type="journal article" date="2020" name="Front. Microbiol.">
        <title>Phenotypic and Genetic Characterization of the Cheese Ripening Yeast Geotrichum candidum.</title>
        <authorList>
            <person name="Perkins V."/>
            <person name="Vignola S."/>
            <person name="Lessard M.H."/>
            <person name="Plante P.L."/>
            <person name="Corbeil J."/>
            <person name="Dugat-Bony E."/>
            <person name="Frenette M."/>
            <person name="Labrie S."/>
        </authorList>
    </citation>
    <scope>NUCLEOTIDE SEQUENCE [LARGE SCALE GENOMIC DNA]</scope>
    <source>
        <strain evidence="1 2">LMA-1147</strain>
    </source>
</reference>
<evidence type="ECO:0000313" key="1">
    <source>
        <dbReference type="EMBL" id="KAF5099384.1"/>
    </source>
</evidence>
<gene>
    <name evidence="1" type="ORF">D0Z00_001663</name>
</gene>
<protein>
    <submittedName>
        <fullName evidence="1">Uncharacterized protein</fullName>
    </submittedName>
</protein>
<evidence type="ECO:0000313" key="2">
    <source>
        <dbReference type="Proteomes" id="UP000744676"/>
    </source>
</evidence>
<sequence length="338" mass="38286">MDEVSAAISTATTTSLSNGKLNLVSEEALLDPLSDSWYGPGDEKLTDEQLLDIITKDVERTYPDIDFFRQDEIQTSLTNILFIYAKVNRDISYKQGMHELAAPMLWVLAKDAHTIKSDDPAFITMFDIDSIEADAYEMFNQVMKSAKAWYLNDAETIPPIVAKSVHIQDDLVQRADPELYQTLKDNCIEPQIWGIRWIRLLFGREFGFDNMLALWDALFANFEQRPDDVEDQLEIIDYVCVVMLLRVKELIITGDHTDILTTLLNYPVDEQKYETMYLYVTNASYLQRNLTASAGKYISDQYNSSTAAAADLGGAAGPELARVSVPEEADDNNLFELK</sequence>
<name>A0ACB6V6H3_9ASCO</name>
<dbReference type="EMBL" id="QVQA01000033">
    <property type="protein sequence ID" value="KAF5099384.1"/>
    <property type="molecule type" value="Genomic_DNA"/>
</dbReference>
<comment type="caution">
    <text evidence="1">The sequence shown here is derived from an EMBL/GenBank/DDBJ whole genome shotgun (WGS) entry which is preliminary data.</text>
</comment>